<dbReference type="InterPro" id="IPR009061">
    <property type="entry name" value="DNA-bd_dom_put_sf"/>
</dbReference>
<dbReference type="RefSeq" id="WP_006636201.1">
    <property type="nucleotide sequence ID" value="NZ_BORD01000012.1"/>
</dbReference>
<feature type="domain" description="HTH merR-type" evidence="2">
    <location>
        <begin position="3"/>
        <end position="72"/>
    </location>
</feature>
<dbReference type="CDD" id="cd01109">
    <property type="entry name" value="HTH_YyaN"/>
    <property type="match status" value="1"/>
</dbReference>
<dbReference type="PROSITE" id="PS50937">
    <property type="entry name" value="HTH_MERR_2"/>
    <property type="match status" value="1"/>
</dbReference>
<keyword evidence="4" id="KW-1185">Reference proteome</keyword>
<dbReference type="SUPFAM" id="SSF46955">
    <property type="entry name" value="Putative DNA-binding domain"/>
    <property type="match status" value="1"/>
</dbReference>
<evidence type="ECO:0000313" key="3">
    <source>
        <dbReference type="EMBL" id="ASB88916.1"/>
    </source>
</evidence>
<protein>
    <submittedName>
        <fullName evidence="3">PreQ(1) synthase</fullName>
        <ecNumber evidence="3">1.7.1.13</ecNumber>
    </submittedName>
</protein>
<organism evidence="3 4">
    <name type="scientific">Bacillus sonorensis</name>
    <dbReference type="NCBI Taxonomy" id="119858"/>
    <lineage>
        <taxon>Bacteria</taxon>
        <taxon>Bacillati</taxon>
        <taxon>Bacillota</taxon>
        <taxon>Bacilli</taxon>
        <taxon>Bacillales</taxon>
        <taxon>Bacillaceae</taxon>
        <taxon>Bacillus</taxon>
    </lineage>
</organism>
<dbReference type="InterPro" id="IPR047057">
    <property type="entry name" value="MerR_fam"/>
</dbReference>
<dbReference type="EC" id="1.7.1.13" evidence="3"/>
<gene>
    <name evidence="3" type="primary">queF</name>
    <name evidence="3" type="ORF">S101395_02408</name>
</gene>
<reference evidence="3 4" key="1">
    <citation type="submission" date="2017-06" db="EMBL/GenBank/DDBJ databases">
        <title>Genome sequence of Bacillus sonorensis strain SRCM101395.</title>
        <authorList>
            <person name="Cho S.H."/>
        </authorList>
    </citation>
    <scope>NUCLEOTIDE SEQUENCE [LARGE SCALE GENOMIC DNA]</scope>
    <source>
        <strain evidence="3 4">SRCM101395</strain>
    </source>
</reference>
<dbReference type="PRINTS" id="PR00040">
    <property type="entry name" value="HTHMERR"/>
</dbReference>
<sequence>MATYTIKEVSEMTGISNYTLRFYEKEGVLPSVKRDESGKRAYDEENIEWLHFVVALRSTGMPLSEIKQYVNWYKEGDSSLPKRKQMMIDHKAKIEQKMRELYKYLEQINYKLALYDAQEKTLNQLP</sequence>
<dbReference type="GeneID" id="92853645"/>
<name>A0ABM6LHW9_9BACI</name>
<evidence type="ECO:0000259" key="2">
    <source>
        <dbReference type="PROSITE" id="PS50937"/>
    </source>
</evidence>
<evidence type="ECO:0000256" key="1">
    <source>
        <dbReference type="ARBA" id="ARBA00023125"/>
    </source>
</evidence>
<evidence type="ECO:0000313" key="4">
    <source>
        <dbReference type="Proteomes" id="UP000196877"/>
    </source>
</evidence>
<proteinExistence type="predicted"/>
<keyword evidence="3" id="KW-0560">Oxidoreductase</keyword>
<dbReference type="InterPro" id="IPR000551">
    <property type="entry name" value="MerR-type_HTH_dom"/>
</dbReference>
<dbReference type="PANTHER" id="PTHR30204:SF82">
    <property type="entry name" value="TRANSCRIPTIONAL REGULATOR, MERR FAMILY"/>
    <property type="match status" value="1"/>
</dbReference>
<accession>A0ABM6LHW9</accession>
<dbReference type="PANTHER" id="PTHR30204">
    <property type="entry name" value="REDOX-CYCLING DRUG-SENSING TRANSCRIPTIONAL ACTIVATOR SOXR"/>
    <property type="match status" value="1"/>
</dbReference>
<dbReference type="SMART" id="SM00422">
    <property type="entry name" value="HTH_MERR"/>
    <property type="match status" value="1"/>
</dbReference>
<keyword evidence="1" id="KW-0238">DNA-binding</keyword>
<dbReference type="Gene3D" id="1.10.1660.10">
    <property type="match status" value="1"/>
</dbReference>
<dbReference type="Pfam" id="PF13411">
    <property type="entry name" value="MerR_1"/>
    <property type="match status" value="1"/>
</dbReference>
<dbReference type="Proteomes" id="UP000196877">
    <property type="component" value="Chromosome"/>
</dbReference>
<dbReference type="GO" id="GO:0033739">
    <property type="term" value="F:preQ1 synthase activity"/>
    <property type="evidence" value="ECO:0007669"/>
    <property type="project" value="UniProtKB-EC"/>
</dbReference>
<dbReference type="EMBL" id="CP021920">
    <property type="protein sequence ID" value="ASB88916.1"/>
    <property type="molecule type" value="Genomic_DNA"/>
</dbReference>